<proteinExistence type="predicted"/>
<organism evidence="1 2">
    <name type="scientific">Blautia wexlerae</name>
    <dbReference type="NCBI Taxonomy" id="418240"/>
    <lineage>
        <taxon>Bacteria</taxon>
        <taxon>Bacillati</taxon>
        <taxon>Bacillota</taxon>
        <taxon>Clostridia</taxon>
        <taxon>Lachnospirales</taxon>
        <taxon>Lachnospiraceae</taxon>
        <taxon>Blautia</taxon>
    </lineage>
</organism>
<reference evidence="1 2" key="1">
    <citation type="submission" date="2019-07" db="EMBL/GenBank/DDBJ databases">
        <authorList>
            <person name="Chang H.-W."/>
            <person name="Raman A."/>
            <person name="Venkatesh S."/>
            <person name="Gehrig J."/>
        </authorList>
    </citation>
    <scope>NUCLEOTIDE SEQUENCE [LARGE SCALE GENOMIC DNA]</scope>
    <source>
        <strain evidence="1">Blautia_wexlerae_LFYP_14</strain>
    </source>
</reference>
<name>A0A564WLL0_9FIRM</name>
<evidence type="ECO:0000313" key="2">
    <source>
        <dbReference type="Proteomes" id="UP000366766"/>
    </source>
</evidence>
<gene>
    <name evidence="1" type="ORF">BWLFYP14_00810</name>
</gene>
<keyword evidence="2" id="KW-1185">Reference proteome</keyword>
<accession>A0A564WLL0</accession>
<evidence type="ECO:0000313" key="1">
    <source>
        <dbReference type="EMBL" id="VUX63197.1"/>
    </source>
</evidence>
<dbReference type="EMBL" id="CABHOF010000021">
    <property type="protein sequence ID" value="VUX63197.1"/>
    <property type="molecule type" value="Genomic_DNA"/>
</dbReference>
<dbReference type="AlphaFoldDB" id="A0A564WLL0"/>
<protein>
    <submittedName>
        <fullName evidence="1">Uncharacterized protein</fullName>
    </submittedName>
</protein>
<dbReference type="RefSeq" id="WP_020994006.1">
    <property type="nucleotide sequence ID" value="NZ_CABHOF010000021.1"/>
</dbReference>
<dbReference type="Proteomes" id="UP000366766">
    <property type="component" value="Unassembled WGS sequence"/>
</dbReference>
<sequence>MREIRRILKEETAIPENIDKAMEDVLSGILNSPDEKTTGALNKKTACK</sequence>